<keyword evidence="3" id="KW-1185">Reference proteome</keyword>
<proteinExistence type="predicted"/>
<dbReference type="EMBL" id="ML213505">
    <property type="protein sequence ID" value="TFK55326.1"/>
    <property type="molecule type" value="Genomic_DNA"/>
</dbReference>
<feature type="compositionally biased region" description="Low complexity" evidence="1">
    <location>
        <begin position="167"/>
        <end position="185"/>
    </location>
</feature>
<feature type="compositionally biased region" description="Polar residues" evidence="1">
    <location>
        <begin position="108"/>
        <end position="123"/>
    </location>
</feature>
<protein>
    <submittedName>
        <fullName evidence="2">Uncharacterized protein</fullName>
    </submittedName>
</protein>
<feature type="region of interest" description="Disordered" evidence="1">
    <location>
        <begin position="107"/>
        <end position="330"/>
    </location>
</feature>
<sequence>MLKTKENTRRNAHTGSGYPYLPSALLPKPDRKVKFAGSIRRKNGDENKARSPTPSKEIYTGIALSCDEKQPAHKEPVRPGVVPRFGSASRIPTVRWDKGGLRLEHKASTQTVGSESVYSTQSAEPHVQGSERGSRGSKYFSIIDPRRLSTWTRSSGSMYSQPDDSAQVLGPLPVVQPLQIPPKVVTPKMPSVPELSPEITPPPRAPERRGTKTPPPVAPRAPDRGATRTPPPRAPDRSATKTPPPRAPERSATRTPPPPVPRTLERAATKTPPPPPPVAFPATTRASERKVTRTSLPAVPRAAERTATKTPPPPPYVPLAPERSSTLKTR</sequence>
<name>A0A5C3NFS8_9AGAM</name>
<dbReference type="OrthoDB" id="3244253at2759"/>
<organism evidence="2 3">
    <name type="scientific">Heliocybe sulcata</name>
    <dbReference type="NCBI Taxonomy" id="5364"/>
    <lineage>
        <taxon>Eukaryota</taxon>
        <taxon>Fungi</taxon>
        <taxon>Dikarya</taxon>
        <taxon>Basidiomycota</taxon>
        <taxon>Agaricomycotina</taxon>
        <taxon>Agaricomycetes</taxon>
        <taxon>Gloeophyllales</taxon>
        <taxon>Gloeophyllaceae</taxon>
        <taxon>Heliocybe</taxon>
    </lineage>
</organism>
<feature type="region of interest" description="Disordered" evidence="1">
    <location>
        <begin position="37"/>
        <end position="57"/>
    </location>
</feature>
<evidence type="ECO:0000256" key="1">
    <source>
        <dbReference type="SAM" id="MobiDB-lite"/>
    </source>
</evidence>
<gene>
    <name evidence="2" type="ORF">OE88DRAFT_1034672</name>
</gene>
<evidence type="ECO:0000313" key="3">
    <source>
        <dbReference type="Proteomes" id="UP000305948"/>
    </source>
</evidence>
<feature type="region of interest" description="Disordered" evidence="1">
    <location>
        <begin position="1"/>
        <end position="25"/>
    </location>
</feature>
<dbReference type="STRING" id="5364.A0A5C3NFS8"/>
<dbReference type="Proteomes" id="UP000305948">
    <property type="component" value="Unassembled WGS sequence"/>
</dbReference>
<feature type="compositionally biased region" description="Polar residues" evidence="1">
    <location>
        <begin position="149"/>
        <end position="164"/>
    </location>
</feature>
<dbReference type="AlphaFoldDB" id="A0A5C3NFS8"/>
<accession>A0A5C3NFS8</accession>
<evidence type="ECO:0000313" key="2">
    <source>
        <dbReference type="EMBL" id="TFK55326.1"/>
    </source>
</evidence>
<reference evidence="2 3" key="1">
    <citation type="journal article" date="2019" name="Nat. Ecol. Evol.">
        <title>Megaphylogeny resolves global patterns of mushroom evolution.</title>
        <authorList>
            <person name="Varga T."/>
            <person name="Krizsan K."/>
            <person name="Foldi C."/>
            <person name="Dima B."/>
            <person name="Sanchez-Garcia M."/>
            <person name="Sanchez-Ramirez S."/>
            <person name="Szollosi G.J."/>
            <person name="Szarkandi J.G."/>
            <person name="Papp V."/>
            <person name="Albert L."/>
            <person name="Andreopoulos W."/>
            <person name="Angelini C."/>
            <person name="Antonin V."/>
            <person name="Barry K.W."/>
            <person name="Bougher N.L."/>
            <person name="Buchanan P."/>
            <person name="Buyck B."/>
            <person name="Bense V."/>
            <person name="Catcheside P."/>
            <person name="Chovatia M."/>
            <person name="Cooper J."/>
            <person name="Damon W."/>
            <person name="Desjardin D."/>
            <person name="Finy P."/>
            <person name="Geml J."/>
            <person name="Haridas S."/>
            <person name="Hughes K."/>
            <person name="Justo A."/>
            <person name="Karasinski D."/>
            <person name="Kautmanova I."/>
            <person name="Kiss B."/>
            <person name="Kocsube S."/>
            <person name="Kotiranta H."/>
            <person name="LaButti K.M."/>
            <person name="Lechner B.E."/>
            <person name="Liimatainen K."/>
            <person name="Lipzen A."/>
            <person name="Lukacs Z."/>
            <person name="Mihaltcheva S."/>
            <person name="Morgado L.N."/>
            <person name="Niskanen T."/>
            <person name="Noordeloos M.E."/>
            <person name="Ohm R.A."/>
            <person name="Ortiz-Santana B."/>
            <person name="Ovrebo C."/>
            <person name="Racz N."/>
            <person name="Riley R."/>
            <person name="Savchenko A."/>
            <person name="Shiryaev A."/>
            <person name="Soop K."/>
            <person name="Spirin V."/>
            <person name="Szebenyi C."/>
            <person name="Tomsovsky M."/>
            <person name="Tulloss R.E."/>
            <person name="Uehling J."/>
            <person name="Grigoriev I.V."/>
            <person name="Vagvolgyi C."/>
            <person name="Papp T."/>
            <person name="Martin F.M."/>
            <person name="Miettinen O."/>
            <person name="Hibbett D.S."/>
            <person name="Nagy L.G."/>
        </authorList>
    </citation>
    <scope>NUCLEOTIDE SEQUENCE [LARGE SCALE GENOMIC DNA]</scope>
    <source>
        <strain evidence="2 3">OMC1185</strain>
    </source>
</reference>